<gene>
    <name evidence="1" type="ordered locus">MLBr00576</name>
</gene>
<dbReference type="HOGENOM" id="CLU_2650580_0_0_11"/>
<evidence type="ECO:0000313" key="1">
    <source>
        <dbReference type="EMBL" id="CAR70669.1"/>
    </source>
</evidence>
<dbReference type="AlphaFoldDB" id="A0A0H3MPZ8"/>
<dbReference type="KEGG" id="mlb:MLBr00576"/>
<proteinExistence type="predicted"/>
<evidence type="ECO:0000313" key="2">
    <source>
        <dbReference type="Proteomes" id="UP000006900"/>
    </source>
</evidence>
<dbReference type="Proteomes" id="UP000006900">
    <property type="component" value="Chromosome"/>
</dbReference>
<organism evidence="1 2">
    <name type="scientific">Mycobacterium leprae (strain Br4923)</name>
    <dbReference type="NCBI Taxonomy" id="561304"/>
    <lineage>
        <taxon>Bacteria</taxon>
        <taxon>Bacillati</taxon>
        <taxon>Actinomycetota</taxon>
        <taxon>Actinomycetes</taxon>
        <taxon>Mycobacteriales</taxon>
        <taxon>Mycobacteriaceae</taxon>
        <taxon>Mycobacterium</taxon>
    </lineage>
</organism>
<accession>A0A0H3MPZ8</accession>
<dbReference type="EMBL" id="FM211192">
    <property type="protein sequence ID" value="CAR70669.1"/>
    <property type="molecule type" value="Genomic_DNA"/>
</dbReference>
<name>A0A0H3MPZ8_MYCLB</name>
<sequence>MASGVNILQDVFAVIVEVLLLSVGTGNARTAEDWPGLAVLSAGLVAVLTLLIHEQQEDWVCQPVTRLCWGRSTVDR</sequence>
<protein>
    <submittedName>
        <fullName evidence="1">Uncharacterized protein</fullName>
    </submittedName>
</protein>
<reference evidence="1 2" key="1">
    <citation type="journal article" date="2009" name="Nat. Genet.">
        <title>Comparative genomic and phylogeographic analysis of Mycobacterium leprae.</title>
        <authorList>
            <person name="Monot M."/>
            <person name="Honore N."/>
            <person name="Garnier T."/>
            <person name="Zidane N."/>
            <person name="Sherafi D."/>
            <person name="Paniz-Mondolfi A."/>
            <person name="Matsuoka M."/>
            <person name="Taylor G.M."/>
            <person name="Donoghue H.D."/>
            <person name="Bouwman A."/>
            <person name="Mays S."/>
            <person name="Watson C."/>
            <person name="Lockwood D."/>
            <person name="Khamispour A."/>
            <person name="Dowlati Y."/>
            <person name="Jianping S."/>
            <person name="Rea T.H."/>
            <person name="Vera-Cabrera L."/>
            <person name="Stefani M.M."/>
            <person name="Banu S."/>
            <person name="Macdonald M."/>
            <person name="Sapkota B.R."/>
            <person name="Spencer J.S."/>
            <person name="Thomas J."/>
            <person name="Harshman K."/>
            <person name="Singh P."/>
            <person name="Busso P."/>
            <person name="Gattiker A."/>
            <person name="Rougemont J."/>
            <person name="Brennan P.J."/>
            <person name="Cole S.T."/>
        </authorList>
    </citation>
    <scope>NUCLEOTIDE SEQUENCE [LARGE SCALE GENOMIC DNA]</scope>
    <source>
        <strain evidence="2">Br4923</strain>
    </source>
</reference>